<evidence type="ECO:0000313" key="2">
    <source>
        <dbReference type="Proteomes" id="UP000215563"/>
    </source>
</evidence>
<reference evidence="1 2" key="1">
    <citation type="submission" date="2017-07" db="EMBL/GenBank/DDBJ databases">
        <title>Amycolatopsis alba DSM 44262 Genome sequencing and assembly.</title>
        <authorList>
            <person name="Kaur N."/>
            <person name="Mayilraj S."/>
        </authorList>
    </citation>
    <scope>NUCLEOTIDE SEQUENCE [LARGE SCALE GENOMIC DNA]</scope>
    <source>
        <strain evidence="1 2">DSM 44262</strain>
    </source>
</reference>
<organism evidence="1 2">
    <name type="scientific">Amycolatopsis alba DSM 44262</name>
    <dbReference type="NCBI Taxonomy" id="1125972"/>
    <lineage>
        <taxon>Bacteria</taxon>
        <taxon>Bacillati</taxon>
        <taxon>Actinomycetota</taxon>
        <taxon>Actinomycetes</taxon>
        <taxon>Pseudonocardiales</taxon>
        <taxon>Pseudonocardiaceae</taxon>
        <taxon>Amycolatopsis</taxon>
    </lineage>
</organism>
<dbReference type="EMBL" id="NMQU01000074">
    <property type="protein sequence ID" value="OXM47519.1"/>
    <property type="molecule type" value="Genomic_DNA"/>
</dbReference>
<name>A0A229RM09_AMYAL</name>
<accession>A0A229RM09</accession>
<dbReference type="RefSeq" id="WP_020636222.1">
    <property type="nucleotide sequence ID" value="NZ_KB913032.1"/>
</dbReference>
<dbReference type="Proteomes" id="UP000215563">
    <property type="component" value="Unassembled WGS sequence"/>
</dbReference>
<keyword evidence="2" id="KW-1185">Reference proteome</keyword>
<comment type="caution">
    <text evidence="1">The sequence shown here is derived from an EMBL/GenBank/DDBJ whole genome shotgun (WGS) entry which is preliminary data.</text>
</comment>
<sequence>MNRIFARDYHEVTSIADPGRTVSVIVCGRWIHDEAHQGVWGHLDLHTGCHVPVQRDPVEKRRFQARLHRINPQHAAA</sequence>
<dbReference type="OrthoDB" id="2596042at2"/>
<dbReference type="AlphaFoldDB" id="A0A229RM09"/>
<evidence type="ECO:0000313" key="1">
    <source>
        <dbReference type="EMBL" id="OXM47519.1"/>
    </source>
</evidence>
<gene>
    <name evidence="1" type="ORF">CFP75_23840</name>
</gene>
<protein>
    <submittedName>
        <fullName evidence="1">Uncharacterized protein</fullName>
    </submittedName>
</protein>
<proteinExistence type="predicted"/>